<evidence type="ECO:0000313" key="15">
    <source>
        <dbReference type="Proteomes" id="UP000232229"/>
    </source>
</evidence>
<evidence type="ECO:0000256" key="8">
    <source>
        <dbReference type="ARBA" id="ARBA00047469"/>
    </source>
</evidence>
<dbReference type="AlphaFoldDB" id="A0A249SNS5"/>
<feature type="domain" description="Aminoacyl-tRNA synthetase class Ia" evidence="11">
    <location>
        <begin position="12"/>
        <end position="217"/>
    </location>
</feature>
<evidence type="ECO:0000259" key="13">
    <source>
        <dbReference type="Pfam" id="PF13603"/>
    </source>
</evidence>
<evidence type="ECO:0000256" key="3">
    <source>
        <dbReference type="ARBA" id="ARBA00022598"/>
    </source>
</evidence>
<dbReference type="Gene3D" id="1.10.730.10">
    <property type="entry name" value="Isoleucyl-tRNA Synthetase, Domain 1"/>
    <property type="match status" value="2"/>
</dbReference>
<dbReference type="GO" id="GO:0002161">
    <property type="term" value="F:aminoacyl-tRNA deacylase activity"/>
    <property type="evidence" value="ECO:0007669"/>
    <property type="project" value="InterPro"/>
</dbReference>
<evidence type="ECO:0000256" key="10">
    <source>
        <dbReference type="RuleBase" id="RU363035"/>
    </source>
</evidence>
<dbReference type="CDD" id="cd00812">
    <property type="entry name" value="LeuRS_core"/>
    <property type="match status" value="1"/>
</dbReference>
<dbReference type="SUPFAM" id="SSF50677">
    <property type="entry name" value="ValRS/IleRS/LeuRS editing domain"/>
    <property type="match status" value="1"/>
</dbReference>
<comment type="subcellular location">
    <subcellularLocation>
        <location evidence="9">Cytoplasm</location>
    </subcellularLocation>
</comment>
<dbReference type="InterPro" id="IPR009008">
    <property type="entry name" value="Val/Leu/Ile-tRNA-synth_edit"/>
</dbReference>
<dbReference type="EMBL" id="CP023173">
    <property type="protein sequence ID" value="ASZ09262.1"/>
    <property type="molecule type" value="Genomic_DNA"/>
</dbReference>
<evidence type="ECO:0000313" key="14">
    <source>
        <dbReference type="EMBL" id="ASZ09262.1"/>
    </source>
</evidence>
<dbReference type="GO" id="GO:0004823">
    <property type="term" value="F:leucine-tRNA ligase activity"/>
    <property type="evidence" value="ECO:0007669"/>
    <property type="project" value="UniProtKB-UniRule"/>
</dbReference>
<dbReference type="KEGG" id="mchc:CK556_02770"/>
<dbReference type="PRINTS" id="PR00985">
    <property type="entry name" value="TRNASYNTHLEU"/>
</dbReference>
<keyword evidence="2 9" id="KW-0963">Cytoplasm</keyword>
<dbReference type="Pfam" id="PF00133">
    <property type="entry name" value="tRNA-synt_1"/>
    <property type="match status" value="1"/>
</dbReference>
<dbReference type="FunFam" id="3.40.50.620:FF:000077">
    <property type="entry name" value="Leucine--tRNA ligase"/>
    <property type="match status" value="1"/>
</dbReference>
<proteinExistence type="inferred from homology"/>
<keyword evidence="15" id="KW-1185">Reference proteome</keyword>
<dbReference type="PANTHER" id="PTHR43740">
    <property type="entry name" value="LEUCYL-TRNA SYNTHETASE"/>
    <property type="match status" value="1"/>
</dbReference>
<dbReference type="FunFam" id="3.40.50.620:FF:000056">
    <property type="entry name" value="Leucine--tRNA ligase"/>
    <property type="match status" value="1"/>
</dbReference>
<dbReference type="NCBIfam" id="TIGR00396">
    <property type="entry name" value="leuS_bact"/>
    <property type="match status" value="1"/>
</dbReference>
<dbReference type="Pfam" id="PF13603">
    <property type="entry name" value="tRNA-synt_1_2"/>
    <property type="match status" value="1"/>
</dbReference>
<evidence type="ECO:0000256" key="6">
    <source>
        <dbReference type="ARBA" id="ARBA00022917"/>
    </source>
</evidence>
<name>A0A249SNS5_9MOLU</name>
<dbReference type="GO" id="GO:0006429">
    <property type="term" value="P:leucyl-tRNA aminoacylation"/>
    <property type="evidence" value="ECO:0007669"/>
    <property type="project" value="UniProtKB-UniRule"/>
</dbReference>
<dbReference type="Proteomes" id="UP000232229">
    <property type="component" value="Chromosome"/>
</dbReference>
<dbReference type="GO" id="GO:0005829">
    <property type="term" value="C:cytosol"/>
    <property type="evidence" value="ECO:0007669"/>
    <property type="project" value="TreeGrafter"/>
</dbReference>
<keyword evidence="6 9" id="KW-0648">Protein biosynthesis</keyword>
<feature type="domain" description="Methionyl/Valyl/Leucyl/Isoleucyl-tRNA synthetase anticodon-binding" evidence="12">
    <location>
        <begin position="653"/>
        <end position="761"/>
    </location>
</feature>
<dbReference type="Pfam" id="PF08264">
    <property type="entry name" value="Anticodon_1"/>
    <property type="match status" value="1"/>
</dbReference>
<evidence type="ECO:0000259" key="11">
    <source>
        <dbReference type="Pfam" id="PF00133"/>
    </source>
</evidence>
<comment type="caution">
    <text evidence="9">Lacks conserved residue(s) required for the propagation of feature annotation.</text>
</comment>
<feature type="short sequence motif" description="'KMSKS' region" evidence="9">
    <location>
        <begin position="578"/>
        <end position="582"/>
    </location>
</feature>
<dbReference type="GO" id="GO:0005524">
    <property type="term" value="F:ATP binding"/>
    <property type="evidence" value="ECO:0007669"/>
    <property type="project" value="UniProtKB-UniRule"/>
</dbReference>
<comment type="catalytic activity">
    <reaction evidence="8 9">
        <text>tRNA(Leu) + L-leucine + ATP = L-leucyl-tRNA(Leu) + AMP + diphosphate</text>
        <dbReference type="Rhea" id="RHEA:11688"/>
        <dbReference type="Rhea" id="RHEA-COMP:9613"/>
        <dbReference type="Rhea" id="RHEA-COMP:9622"/>
        <dbReference type="ChEBI" id="CHEBI:30616"/>
        <dbReference type="ChEBI" id="CHEBI:33019"/>
        <dbReference type="ChEBI" id="CHEBI:57427"/>
        <dbReference type="ChEBI" id="CHEBI:78442"/>
        <dbReference type="ChEBI" id="CHEBI:78494"/>
        <dbReference type="ChEBI" id="CHEBI:456215"/>
        <dbReference type="EC" id="6.1.1.4"/>
    </reaction>
</comment>
<feature type="domain" description="Leucyl-tRNA synthetase editing" evidence="13">
    <location>
        <begin position="222"/>
        <end position="397"/>
    </location>
</feature>
<keyword evidence="5 9" id="KW-0067">ATP-binding</keyword>
<dbReference type="SUPFAM" id="SSF52374">
    <property type="entry name" value="Nucleotidylyl transferase"/>
    <property type="match status" value="1"/>
</dbReference>
<dbReference type="PANTHER" id="PTHR43740:SF2">
    <property type="entry name" value="LEUCINE--TRNA LIGASE, MITOCHONDRIAL"/>
    <property type="match status" value="1"/>
</dbReference>
<keyword evidence="3 9" id="KW-0436">Ligase</keyword>
<dbReference type="SUPFAM" id="SSF47323">
    <property type="entry name" value="Anticodon-binding domain of a subclass of class I aminoacyl-tRNA synthetases"/>
    <property type="match status" value="1"/>
</dbReference>
<dbReference type="EC" id="6.1.1.4" evidence="9"/>
<dbReference type="RefSeq" id="WP_027875586.1">
    <property type="nucleotide sequence ID" value="NZ_CP023173.1"/>
</dbReference>
<feature type="binding site" evidence="9">
    <location>
        <position position="581"/>
    </location>
    <ligand>
        <name>ATP</name>
        <dbReference type="ChEBI" id="CHEBI:30616"/>
    </ligand>
</feature>
<evidence type="ECO:0000256" key="2">
    <source>
        <dbReference type="ARBA" id="ARBA00022490"/>
    </source>
</evidence>
<keyword evidence="7 9" id="KW-0030">Aminoacyl-tRNA synthetase</keyword>
<dbReference type="InterPro" id="IPR013155">
    <property type="entry name" value="M/V/L/I-tRNA-synth_anticd-bd"/>
</dbReference>
<dbReference type="InterPro" id="IPR002302">
    <property type="entry name" value="Leu-tRNA-ligase"/>
</dbReference>
<evidence type="ECO:0000259" key="12">
    <source>
        <dbReference type="Pfam" id="PF08264"/>
    </source>
</evidence>
<evidence type="ECO:0000256" key="4">
    <source>
        <dbReference type="ARBA" id="ARBA00022741"/>
    </source>
</evidence>
<evidence type="ECO:0000256" key="9">
    <source>
        <dbReference type="HAMAP-Rule" id="MF_00049"/>
    </source>
</evidence>
<dbReference type="STRING" id="1336232.GCA_000518825_01251"/>
<evidence type="ECO:0000256" key="7">
    <source>
        <dbReference type="ARBA" id="ARBA00023146"/>
    </source>
</evidence>
<dbReference type="CDD" id="cd07958">
    <property type="entry name" value="Anticodon_Ia_Leu_BEm"/>
    <property type="match status" value="1"/>
</dbReference>
<gene>
    <name evidence="9" type="primary">leuS</name>
    <name evidence="14" type="ORF">CK556_02770</name>
</gene>
<evidence type="ECO:0000256" key="1">
    <source>
        <dbReference type="ARBA" id="ARBA00005594"/>
    </source>
</evidence>
<dbReference type="InterPro" id="IPR009080">
    <property type="entry name" value="tRNAsynth_Ia_anticodon-bd"/>
</dbReference>
<dbReference type="Gene3D" id="3.10.20.590">
    <property type="match status" value="1"/>
</dbReference>
<keyword evidence="4 9" id="KW-0547">Nucleotide-binding</keyword>
<dbReference type="HAMAP" id="MF_00049_B">
    <property type="entry name" value="Leu_tRNA_synth_B"/>
    <property type="match status" value="1"/>
</dbReference>
<dbReference type="PROSITE" id="PS00178">
    <property type="entry name" value="AA_TRNA_LIGASE_I"/>
    <property type="match status" value="1"/>
</dbReference>
<dbReference type="InterPro" id="IPR001412">
    <property type="entry name" value="aa-tRNA-synth_I_CS"/>
</dbReference>
<dbReference type="InterPro" id="IPR025709">
    <property type="entry name" value="Leu_tRNA-synth_edit"/>
</dbReference>
<dbReference type="InterPro" id="IPR014729">
    <property type="entry name" value="Rossmann-like_a/b/a_fold"/>
</dbReference>
<organism evidence="14 15">
    <name type="scientific">Mesoplasma chauliocola</name>
    <dbReference type="NCBI Taxonomy" id="216427"/>
    <lineage>
        <taxon>Bacteria</taxon>
        <taxon>Bacillati</taxon>
        <taxon>Mycoplasmatota</taxon>
        <taxon>Mollicutes</taxon>
        <taxon>Entomoplasmatales</taxon>
        <taxon>Entomoplasmataceae</taxon>
        <taxon>Mesoplasma</taxon>
    </lineage>
</organism>
<dbReference type="FunFam" id="1.10.730.10:FF:000002">
    <property type="entry name" value="Leucine--tRNA ligase"/>
    <property type="match status" value="1"/>
</dbReference>
<dbReference type="Gene3D" id="3.40.50.620">
    <property type="entry name" value="HUPs"/>
    <property type="match status" value="2"/>
</dbReference>
<comment type="similarity">
    <text evidence="1 9 10">Belongs to the class-I aminoacyl-tRNA synthetase family.</text>
</comment>
<evidence type="ECO:0000256" key="5">
    <source>
        <dbReference type="ARBA" id="ARBA00022840"/>
    </source>
</evidence>
<reference evidence="14 15" key="1">
    <citation type="submission" date="2017-08" db="EMBL/GenBank/DDBJ databases">
        <title>Complete Genome Sequence of Mesoplasma chauliocola.</title>
        <authorList>
            <person name="Knight T.F.Jr."/>
            <person name="Citino T."/>
        </authorList>
    </citation>
    <scope>NUCLEOTIDE SEQUENCE [LARGE SCALE GENOMIC DNA]</scope>
    <source>
        <strain evidence="14 15">CHPA-2</strain>
    </source>
</reference>
<sequence length="801" mass="92201">MEFSHKAIEKKWKKYWEENNTNKTTNTSDKKSYVLDMFPYPSGAGIHVGHVKGYTATDVFSRYKKMNGYDVLHPMGWDAFGLPAEQYALKTGNDPIDFTLENIKTFKRQLKMMGFSYDFDKEISTANPNYYKITQWIFNQLYKKDLAENRDVEVNWCQELGTVLANDEIIEKDGLMVSERGEHPVTKRKMRQWVLKITEYADRLLEGLDELEWNSSIKDLQRNWIGKSTGVELDFLVNDIKVSVFTTRIDTIYGVSYIVLAPEHEQVLNITTPEQLKEVQTYIELAKNKSEIDRKDESKPKTGVFTGSYATNPHTNELVQVWISDYVLANYGTGAVMAVPAHDKRDWDFATKFNLEKKFVIENKTDEKAFVGEGKIINSDILNGMDKKQAIQTMTKIAIDQGWGREQTNYKLRDWLFSRQRFYGEPFPVLYGPNQEITLIEDLPVELPRITNIKPSGTGESPLANVAEWVNVEIDGIKYRRETNTMPQSAGSSWYYLAYILADGENDFINIDSEEAKRRFEKWMPVDLYVGGQEHAVGHLLYARFWNYVLFDLGITNVKEPFKQLFNQGMILGPDGRKMSKSWGNVINPDNIVSTHGADSLRLYEMFMGPLDASLPWNEEGLDSALKWIHRAYRMVVSSELTDINDNKLDFVYNDVVKNVSEMIESLKFNTAISQLMIFVNAVYKHEGPVYRPYIEGFVKMLSIYAPFIGEELWEKLGHSPSIIKEAWPVFDPTKLISNTVVVALQINGKLRATIEVEKGTIKDKLLELAKKHENIINYIKDKEIIKEIAVVDRIVNIVIK</sequence>
<dbReference type="InterPro" id="IPR002300">
    <property type="entry name" value="aa-tRNA-synth_Ia"/>
</dbReference>
<protein>
    <recommendedName>
        <fullName evidence="9">Leucine--tRNA ligase</fullName>
        <ecNumber evidence="9">6.1.1.4</ecNumber>
    </recommendedName>
    <alternativeName>
        <fullName evidence="9">Leucyl-tRNA synthetase</fullName>
        <shortName evidence="9">LeuRS</shortName>
    </alternativeName>
</protein>
<accession>A0A249SNS5</accession>